<sequence length="295" mass="32891">MKVQFGCAPINWTNDDLPSLGGELTYQQCLSEMALAGYKGSEGGCKYPKDFDVLKKALDLRGLQICNMWFSSFFTTFENERTFAEFEKHMDFTYGLGARVIGVGECGVTVHGQEETPLFSNCPILTEEQMKNLAEGLNELGRRAQKKGMKVCFHPHVGTGIQSLDEIDRLMKLTDPALVGLLFDTGHSTIAGEDPVEILKKYIGRVAHIHVKDVRSEVFEQVKSGGHSFLWGVKNGMFTVPGDGNCVDWMSIFEILKTSDYEGWIVVEAEQDPAKADPLEYAQKARAFMREQLGV</sequence>
<evidence type="ECO:0000259" key="1">
    <source>
        <dbReference type="Pfam" id="PF01261"/>
    </source>
</evidence>
<organism evidence="2 3">
    <name type="scientific">Butyricicoccus faecihominis</name>
    <dbReference type="NCBI Taxonomy" id="1712515"/>
    <lineage>
        <taxon>Bacteria</taxon>
        <taxon>Bacillati</taxon>
        <taxon>Bacillota</taxon>
        <taxon>Clostridia</taxon>
        <taxon>Eubacteriales</taxon>
        <taxon>Butyricicoccaceae</taxon>
        <taxon>Butyricicoccus</taxon>
    </lineage>
</organism>
<keyword evidence="3" id="KW-1185">Reference proteome</keyword>
<dbReference type="InterPro" id="IPR036237">
    <property type="entry name" value="Xyl_isomerase-like_sf"/>
</dbReference>
<dbReference type="EMBL" id="BLYJ01000001">
    <property type="protein sequence ID" value="GFO86947.1"/>
    <property type="molecule type" value="Genomic_DNA"/>
</dbReference>
<dbReference type="InterPro" id="IPR030823">
    <property type="entry name" value="IolE/MocC"/>
</dbReference>
<feature type="domain" description="Xylose isomerase-like TIM barrel" evidence="1">
    <location>
        <begin position="36"/>
        <end position="291"/>
    </location>
</feature>
<protein>
    <submittedName>
        <fullName evidence="2">Inosose dehydratase</fullName>
    </submittedName>
</protein>
<comment type="caution">
    <text evidence="2">The sequence shown here is derived from an EMBL/GenBank/DDBJ whole genome shotgun (WGS) entry which is preliminary data.</text>
</comment>
<dbReference type="PANTHER" id="PTHR12110">
    <property type="entry name" value="HYDROXYPYRUVATE ISOMERASE"/>
    <property type="match status" value="1"/>
</dbReference>
<dbReference type="InterPro" id="IPR013022">
    <property type="entry name" value="Xyl_isomerase-like_TIM-brl"/>
</dbReference>
<name>A0ABQ1DW38_9FIRM</name>
<dbReference type="Proteomes" id="UP000620147">
    <property type="component" value="Unassembled WGS sequence"/>
</dbReference>
<dbReference type="SUPFAM" id="SSF51658">
    <property type="entry name" value="Xylose isomerase-like"/>
    <property type="match status" value="1"/>
</dbReference>
<proteinExistence type="predicted"/>
<dbReference type="PANTHER" id="PTHR12110:SF41">
    <property type="entry name" value="INOSOSE DEHYDRATASE"/>
    <property type="match status" value="1"/>
</dbReference>
<dbReference type="Gene3D" id="3.20.20.150">
    <property type="entry name" value="Divalent-metal-dependent TIM barrel enzymes"/>
    <property type="match status" value="1"/>
</dbReference>
<dbReference type="RefSeq" id="WP_118729226.1">
    <property type="nucleotide sequence ID" value="NZ_BLYJ01000001.1"/>
</dbReference>
<dbReference type="InterPro" id="IPR050312">
    <property type="entry name" value="IolE/XylAMocC-like"/>
</dbReference>
<dbReference type="NCBIfam" id="TIGR04379">
    <property type="entry name" value="myo_inos_iolE"/>
    <property type="match status" value="1"/>
</dbReference>
<evidence type="ECO:0000313" key="2">
    <source>
        <dbReference type="EMBL" id="GFO86947.1"/>
    </source>
</evidence>
<evidence type="ECO:0000313" key="3">
    <source>
        <dbReference type="Proteomes" id="UP000620147"/>
    </source>
</evidence>
<gene>
    <name evidence="2" type="primary">iolE_1</name>
    <name evidence="2" type="ORF">BUFA31_01110</name>
</gene>
<accession>A0ABQ1DW38</accession>
<dbReference type="Pfam" id="PF01261">
    <property type="entry name" value="AP_endonuc_2"/>
    <property type="match status" value="1"/>
</dbReference>
<reference evidence="2 3" key="1">
    <citation type="submission" date="2020-06" db="EMBL/GenBank/DDBJ databases">
        <title>Characterization of fructooligosaccharide metabolism and fructooligosaccharide-degrading enzymes in human commensal butyrate producers.</title>
        <authorList>
            <person name="Tanno H."/>
            <person name="Fujii T."/>
            <person name="Hirano K."/>
            <person name="Maeno S."/>
            <person name="Tonozuka T."/>
            <person name="Sakamoto M."/>
            <person name="Ohkuma M."/>
            <person name="Tochio T."/>
            <person name="Endo A."/>
        </authorList>
    </citation>
    <scope>NUCLEOTIDE SEQUENCE [LARGE SCALE GENOMIC DNA]</scope>
    <source>
        <strain evidence="2 3">JCM 31056</strain>
    </source>
</reference>